<dbReference type="Proteomes" id="UP000662914">
    <property type="component" value="Chromosome"/>
</dbReference>
<dbReference type="KEGG" id="ddz:DSYM_30390"/>
<accession>A0A809R419</accession>
<evidence type="ECO:0008006" key="3">
    <source>
        <dbReference type="Google" id="ProtNLM"/>
    </source>
</evidence>
<name>A0A809R419_9PROT</name>
<evidence type="ECO:0000313" key="1">
    <source>
        <dbReference type="EMBL" id="BBO22340.1"/>
    </source>
</evidence>
<dbReference type="AlphaFoldDB" id="A0A809R419"/>
<protein>
    <recommendedName>
        <fullName evidence="3">Molecular chaperone</fullName>
    </recommendedName>
</protein>
<gene>
    <name evidence="1" type="ORF">DSYM_30390</name>
</gene>
<organism evidence="1 2">
    <name type="scientific">Candidatus Desulfobacillus denitrificans</name>
    <dbReference type="NCBI Taxonomy" id="2608985"/>
    <lineage>
        <taxon>Bacteria</taxon>
        <taxon>Pseudomonadati</taxon>
        <taxon>Pseudomonadota</taxon>
        <taxon>Betaproteobacteria</taxon>
        <taxon>Candidatus Desulfobacillus</taxon>
    </lineage>
</organism>
<proteinExistence type="predicted"/>
<sequence>MTVPAFHLPTLGPGQPPAFANARSCSDWLAAQPLANPTQAQALLLRQINLLNRFDIAPAERLKILELLRDPIAFAQAESARKFAGRPLPLAPPEQAAMDASRTLWQALQTGYLHCLAACLDNHAELRPHAALIAQRAIAALRAELIDIYRAPIDPPASLWQTLHRVFAAAESLAALSPPVNDSLQATHSATSATAAYAQTLLLHRARPFELSGRQLAQVERWLHRWGGKVAVLNAPPVEPRVPPLLVDLASDAPEATDRAGNGQLRWLDLSELSRSVKRRIAHLQKGDSPASLGLGEDCVQPACENLLRHVYQQWFKGGAPRLHPRHAGGGTCRLVTGHDAIHYYLSGKIFRQPGQADAVSKNQADEIATFGRVATRHEDDYSRIQGFMVEQWKMLDESATGFRLVRALSQPGGRIGGGQMVAVMPDGSRGYLLAVARWSRLCGGAELQAGIQIMPGSPITLALRGTGLSAVNEKYRPGFRLPAVPALKYPESVIVPAGWFRPGRIIELYEQGSRQVRLTQQLDRGSDFERCAFDRL</sequence>
<evidence type="ECO:0000313" key="2">
    <source>
        <dbReference type="Proteomes" id="UP000662914"/>
    </source>
</evidence>
<reference evidence="1" key="1">
    <citation type="journal article" name="DNA Res.">
        <title>The physiological potential of anammox bacteria as revealed by their core genome structure.</title>
        <authorList>
            <person name="Okubo T."/>
            <person name="Toyoda A."/>
            <person name="Fukuhara K."/>
            <person name="Uchiyama I."/>
            <person name="Harigaya Y."/>
            <person name="Kuroiwa M."/>
            <person name="Suzuki T."/>
            <person name="Murakami Y."/>
            <person name="Suwa Y."/>
            <person name="Takami H."/>
        </authorList>
    </citation>
    <scope>NUCLEOTIDE SEQUENCE</scope>
    <source>
        <strain evidence="1">317325-3</strain>
    </source>
</reference>
<dbReference type="EMBL" id="AP021857">
    <property type="protein sequence ID" value="BBO22340.1"/>
    <property type="molecule type" value="Genomic_DNA"/>
</dbReference>